<reference evidence="3 4" key="1">
    <citation type="submission" date="2015-06" db="EMBL/GenBank/DDBJ databases">
        <title>Draft genome assembly of filamentous brackish cyanobacterium Limnoraphis robusta strain CS-951.</title>
        <authorList>
            <person name="Willis A."/>
            <person name="Parks M."/>
            <person name="Burford M.A."/>
        </authorList>
    </citation>
    <scope>NUCLEOTIDE SEQUENCE [LARGE SCALE GENOMIC DNA]</scope>
    <source>
        <strain evidence="3 4">CS-951</strain>
    </source>
</reference>
<accession>A0A0F5YL84</accession>
<dbReference type="PANTHER" id="PTHR43395:SF1">
    <property type="entry name" value="CHEMOTAXIS PROTEIN CHEA"/>
    <property type="match status" value="1"/>
</dbReference>
<organism evidence="3 4">
    <name type="scientific">Limnoraphis robusta CS-951</name>
    <dbReference type="NCBI Taxonomy" id="1637645"/>
    <lineage>
        <taxon>Bacteria</taxon>
        <taxon>Bacillati</taxon>
        <taxon>Cyanobacteriota</taxon>
        <taxon>Cyanophyceae</taxon>
        <taxon>Oscillatoriophycideae</taxon>
        <taxon>Oscillatoriales</taxon>
        <taxon>Sirenicapillariaceae</taxon>
        <taxon>Limnoraphis</taxon>
    </lineage>
</organism>
<dbReference type="InterPro" id="IPR008207">
    <property type="entry name" value="Sig_transdc_His_kin_Hpt_dom"/>
</dbReference>
<dbReference type="Gene3D" id="1.20.120.160">
    <property type="entry name" value="HPT domain"/>
    <property type="match status" value="1"/>
</dbReference>
<dbReference type="SUPFAM" id="SSF47226">
    <property type="entry name" value="Histidine-containing phosphotransfer domain, HPT domain"/>
    <property type="match status" value="1"/>
</dbReference>
<dbReference type="AlphaFoldDB" id="A0A0F5YL84"/>
<protein>
    <recommendedName>
        <fullName evidence="2">HPt domain-containing protein</fullName>
    </recommendedName>
</protein>
<proteinExistence type="predicted"/>
<keyword evidence="1" id="KW-0597">Phosphoprotein</keyword>
<evidence type="ECO:0000313" key="3">
    <source>
        <dbReference type="EMBL" id="KKD39427.1"/>
    </source>
</evidence>
<dbReference type="PANTHER" id="PTHR43395">
    <property type="entry name" value="SENSOR HISTIDINE KINASE CHEA"/>
    <property type="match status" value="1"/>
</dbReference>
<comment type="caution">
    <text evidence="3">The sequence shown here is derived from an EMBL/GenBank/DDBJ whole genome shotgun (WGS) entry which is preliminary data.</text>
</comment>
<evidence type="ECO:0000256" key="1">
    <source>
        <dbReference type="PROSITE-ProRule" id="PRU00110"/>
    </source>
</evidence>
<evidence type="ECO:0000313" key="4">
    <source>
        <dbReference type="Proteomes" id="UP000033607"/>
    </source>
</evidence>
<feature type="domain" description="HPt" evidence="2">
    <location>
        <begin position="2"/>
        <end position="105"/>
    </location>
</feature>
<dbReference type="InterPro" id="IPR036641">
    <property type="entry name" value="HPT_dom_sf"/>
</dbReference>
<dbReference type="EMBL" id="LATL02000144">
    <property type="protein sequence ID" value="KKD39427.1"/>
    <property type="molecule type" value="Genomic_DNA"/>
</dbReference>
<dbReference type="GO" id="GO:0000160">
    <property type="term" value="P:phosphorelay signal transduction system"/>
    <property type="evidence" value="ECO:0007669"/>
    <property type="project" value="InterPro"/>
</dbReference>
<dbReference type="Proteomes" id="UP000033607">
    <property type="component" value="Unassembled WGS sequence"/>
</dbReference>
<name>A0A0F5YL84_9CYAN</name>
<dbReference type="RefSeq" id="WP_046277104.1">
    <property type="nucleotide sequence ID" value="NZ_LATL02000144.1"/>
</dbReference>
<dbReference type="InterPro" id="IPR051315">
    <property type="entry name" value="Bact_Chemotaxis_CheA"/>
</dbReference>
<dbReference type="PROSITE" id="PS50894">
    <property type="entry name" value="HPT"/>
    <property type="match status" value="1"/>
</dbReference>
<dbReference type="CDD" id="cd00088">
    <property type="entry name" value="HPT"/>
    <property type="match status" value="1"/>
</dbReference>
<dbReference type="PATRIC" id="fig|1637645.4.peg.2941"/>
<feature type="modified residue" description="Phosphohistidine" evidence="1">
    <location>
        <position position="48"/>
    </location>
</feature>
<dbReference type="OrthoDB" id="291966at2"/>
<dbReference type="Pfam" id="PF01627">
    <property type="entry name" value="Hpt"/>
    <property type="match status" value="1"/>
</dbReference>
<sequence length="390" mass="43637">MSTITQDKSYEFFVQESLELLQILEQGLMNLSQSHDIQKLHGLMRAAHSIKGGAACVGLMGIQQIAHQLENGIRALYPEDTVFDLELEELLLQAFDCLKSPIIEQIETGYCDEESPLTRVQPIVENLEAKLGYLLEEAVELPEVPLEMDMTLFLFDQEVPAGLRRIQDLLASPPQNIQEELHAQFEVLATLGSMLNLSGFTAIAQTTLEALQLYPDSYQEISKVALTDLWTGQKAVLEGDRSEGGKLSLALIELTKDRSQEEVYEEDIQVEEVNETSLQELRSSELAEILLQAFDGFRVPLLEKVESGDYNNQQAIATISPILQQLETQLGCSLEDTEKLNNLCFLDEQLEKVSDEEEVNLNGSQVKPKSNISEEIKTARKTKSSCNCDL</sequence>
<evidence type="ECO:0000259" key="2">
    <source>
        <dbReference type="PROSITE" id="PS50894"/>
    </source>
</evidence>
<gene>
    <name evidence="3" type="ORF">WN50_03435</name>
</gene>
<dbReference type="SMART" id="SM00073">
    <property type="entry name" value="HPT"/>
    <property type="match status" value="1"/>
</dbReference>